<reference evidence="1" key="1">
    <citation type="submission" date="2016-10" db="EMBL/GenBank/DDBJ databases">
        <authorList>
            <person name="Benchimol M."/>
            <person name="Almeida L.G."/>
            <person name="Vasconcelos A.T."/>
            <person name="Perreira-Neves A."/>
            <person name="Rosa I.A."/>
            <person name="Tasca T."/>
            <person name="Bogo M.R."/>
            <person name="de Souza W."/>
        </authorList>
    </citation>
    <scope>NUCLEOTIDE SEQUENCE [LARGE SCALE GENOMIC DNA]</scope>
    <source>
        <strain evidence="1">K</strain>
    </source>
</reference>
<dbReference type="PANTHER" id="PTHR43686">
    <property type="entry name" value="SULFURTRANSFERASE-RELATED"/>
    <property type="match status" value="1"/>
</dbReference>
<comment type="caution">
    <text evidence="1">The sequence shown here is derived from an EMBL/GenBank/DDBJ whole genome shotgun (WGS) entry which is preliminary data.</text>
</comment>
<dbReference type="InterPro" id="IPR014729">
    <property type="entry name" value="Rossmann-like_a/b/a_fold"/>
</dbReference>
<organism evidence="1 2">
    <name type="scientific">Tritrichomonas foetus</name>
    <dbReference type="NCBI Taxonomy" id="1144522"/>
    <lineage>
        <taxon>Eukaryota</taxon>
        <taxon>Metamonada</taxon>
        <taxon>Parabasalia</taxon>
        <taxon>Tritrichomonadida</taxon>
        <taxon>Tritrichomonadidae</taxon>
        <taxon>Tritrichomonas</taxon>
    </lineage>
</organism>
<sequence>MMKKVKGGKQFGKLFGTACGDFNIVNNEGVDHFLVPVDLDIPHQALLCWMQYKTTKVPKHFKLTAVHFYSTPEVNSKTNTHFSELCNKFNITFISKKVEQPANRTEYNQILLETATENECNKIAIPDSIDYLNAFLLTNMASGMFSGASIVQKMQLNDDKPEVLLTRPFCYATDKDIQKFGENMKYENEPTGIRLEEEPFMETARKGISMLMSESTNVSRNFFKSQFTIQKKYVGIGEDKVLLNPEDDIDSL</sequence>
<proteinExistence type="predicted"/>
<evidence type="ECO:0000313" key="2">
    <source>
        <dbReference type="Proteomes" id="UP000179807"/>
    </source>
</evidence>
<dbReference type="EMBL" id="MLAK01001267">
    <property type="protein sequence ID" value="OHS95074.1"/>
    <property type="molecule type" value="Genomic_DNA"/>
</dbReference>
<dbReference type="Gene3D" id="3.40.50.620">
    <property type="entry name" value="HUPs"/>
    <property type="match status" value="1"/>
</dbReference>
<accession>A0A1J4J766</accession>
<name>A0A1J4J766_9EUKA</name>
<dbReference type="PANTHER" id="PTHR43686:SF1">
    <property type="entry name" value="AMINOTRAN_5 DOMAIN-CONTAINING PROTEIN"/>
    <property type="match status" value="1"/>
</dbReference>
<gene>
    <name evidence="1" type="ORF">TRFO_38744</name>
</gene>
<keyword evidence="2" id="KW-1185">Reference proteome</keyword>
<evidence type="ECO:0000313" key="1">
    <source>
        <dbReference type="EMBL" id="OHS95074.1"/>
    </source>
</evidence>
<dbReference type="OrthoDB" id="10408376at2759"/>
<dbReference type="AlphaFoldDB" id="A0A1J4J766"/>
<dbReference type="GeneID" id="94846939"/>
<dbReference type="Proteomes" id="UP000179807">
    <property type="component" value="Unassembled WGS sequence"/>
</dbReference>
<dbReference type="RefSeq" id="XP_068348211.1">
    <property type="nucleotide sequence ID" value="XM_068512235.1"/>
</dbReference>
<dbReference type="VEuPathDB" id="TrichDB:TRFO_38744"/>
<protein>
    <submittedName>
        <fullName evidence="1">Uncharacterized protein</fullName>
    </submittedName>
</protein>